<dbReference type="GO" id="GO:0016787">
    <property type="term" value="F:hydrolase activity"/>
    <property type="evidence" value="ECO:0007669"/>
    <property type="project" value="UniProtKB-KW"/>
</dbReference>
<evidence type="ECO:0000256" key="1">
    <source>
        <dbReference type="ARBA" id="ARBA00004651"/>
    </source>
</evidence>
<dbReference type="EC" id="3.6.3.17" evidence="7"/>
<dbReference type="Proteomes" id="UP000003688">
    <property type="component" value="Unassembled WGS sequence"/>
</dbReference>
<keyword evidence="5 6" id="KW-0472">Membrane</keyword>
<dbReference type="CDD" id="cd06579">
    <property type="entry name" value="TM_PBP1_transp_AraH_like"/>
    <property type="match status" value="1"/>
</dbReference>
<name>B9XK03_PEDPL</name>
<evidence type="ECO:0000313" key="8">
    <source>
        <dbReference type="Proteomes" id="UP000003688"/>
    </source>
</evidence>
<dbReference type="STRING" id="320771.Cflav_PD2833"/>
<comment type="subcellular location">
    <subcellularLocation>
        <location evidence="1">Cell membrane</location>
        <topology evidence="1">Multi-pass membrane protein</topology>
    </subcellularLocation>
</comment>
<dbReference type="AlphaFoldDB" id="B9XK03"/>
<keyword evidence="3 6" id="KW-0812">Transmembrane</keyword>
<reference evidence="7 8" key="1">
    <citation type="journal article" date="2011" name="J. Bacteriol.">
        <title>Genome sequence of 'Pedosphaera parvula' Ellin514, an aerobic Verrucomicrobial isolate from pasture soil.</title>
        <authorList>
            <person name="Kant R."/>
            <person name="van Passel M.W."/>
            <person name="Sangwan P."/>
            <person name="Palva A."/>
            <person name="Lucas S."/>
            <person name="Copeland A."/>
            <person name="Lapidus A."/>
            <person name="Glavina Del Rio T."/>
            <person name="Dalin E."/>
            <person name="Tice H."/>
            <person name="Bruce D."/>
            <person name="Goodwin L."/>
            <person name="Pitluck S."/>
            <person name="Chertkov O."/>
            <person name="Larimer F.W."/>
            <person name="Land M.L."/>
            <person name="Hauser L."/>
            <person name="Brettin T.S."/>
            <person name="Detter J.C."/>
            <person name="Han S."/>
            <person name="de Vos W.M."/>
            <person name="Janssen P.H."/>
            <person name="Smidt H."/>
        </authorList>
    </citation>
    <scope>NUCLEOTIDE SEQUENCE [LARGE SCALE GENOMIC DNA]</scope>
    <source>
        <strain evidence="7 8">Ellin514</strain>
    </source>
</reference>
<feature type="transmembrane region" description="Helical" evidence="6">
    <location>
        <begin position="86"/>
        <end position="104"/>
    </location>
</feature>
<feature type="transmembrane region" description="Helical" evidence="6">
    <location>
        <begin position="111"/>
        <end position="134"/>
    </location>
</feature>
<dbReference type="GO" id="GO:0022857">
    <property type="term" value="F:transmembrane transporter activity"/>
    <property type="evidence" value="ECO:0007669"/>
    <property type="project" value="InterPro"/>
</dbReference>
<feature type="transmembrane region" description="Helical" evidence="6">
    <location>
        <begin position="188"/>
        <end position="212"/>
    </location>
</feature>
<dbReference type="PANTHER" id="PTHR32196:SF72">
    <property type="entry name" value="RIBOSE IMPORT PERMEASE PROTEIN RBSC"/>
    <property type="match status" value="1"/>
</dbReference>
<gene>
    <name evidence="7" type="ORF">Cflav_PD2833</name>
</gene>
<dbReference type="EMBL" id="ABOX02000023">
    <property type="protein sequence ID" value="EEF59826.1"/>
    <property type="molecule type" value="Genomic_DNA"/>
</dbReference>
<dbReference type="GO" id="GO:0005886">
    <property type="term" value="C:plasma membrane"/>
    <property type="evidence" value="ECO:0007669"/>
    <property type="project" value="UniProtKB-SubCell"/>
</dbReference>
<feature type="transmembrane region" description="Helical" evidence="6">
    <location>
        <begin position="269"/>
        <end position="300"/>
    </location>
</feature>
<proteinExistence type="predicted"/>
<sequence>MNPALPLPKTQTPVAVRKGFSLGWLLTTLGPFLGLLLVVGLFSALPDVRPYFLTGANFKIIFTQTVIVAIGALGMTMIIISGGIDLSVGSVVALTSVVGATLLLKNVPPLLVVLLTILAGGLVGMLNGTVIAGFKMMPFIVTLGMMGIARGAAKWLSNSQTVNAPENAINSIMALNDPDHFFPLPPGVWIAIGLACVMSIVMRRTVFGRYIFAIGSNEAAARLCGIRVRWQKTIIYSVAGLFFGLAGLMQLSRLTQGDPTVANGLELDIIAAVVIGGASLNGGIGGILGSMIGALIMAVLRNGSNQMGLQTYMQEILIGLVIIFAVGLDKLRQRRRA</sequence>
<organism evidence="7 8">
    <name type="scientific">Pedosphaera parvula (strain Ellin514)</name>
    <dbReference type="NCBI Taxonomy" id="320771"/>
    <lineage>
        <taxon>Bacteria</taxon>
        <taxon>Pseudomonadati</taxon>
        <taxon>Verrucomicrobiota</taxon>
        <taxon>Pedosphaerae</taxon>
        <taxon>Pedosphaerales</taxon>
        <taxon>Pedosphaeraceae</taxon>
        <taxon>Pedosphaera</taxon>
    </lineage>
</organism>
<feature type="transmembrane region" description="Helical" evidence="6">
    <location>
        <begin position="20"/>
        <end position="45"/>
    </location>
</feature>
<dbReference type="OrthoDB" id="9813906at2"/>
<evidence type="ECO:0000313" key="7">
    <source>
        <dbReference type="EMBL" id="EEF59826.1"/>
    </source>
</evidence>
<comment type="caution">
    <text evidence="7">The sequence shown here is derived from an EMBL/GenBank/DDBJ whole genome shotgun (WGS) entry which is preliminary data.</text>
</comment>
<evidence type="ECO:0000256" key="5">
    <source>
        <dbReference type="ARBA" id="ARBA00023136"/>
    </source>
</evidence>
<evidence type="ECO:0000256" key="4">
    <source>
        <dbReference type="ARBA" id="ARBA00022989"/>
    </source>
</evidence>
<accession>B9XK03</accession>
<evidence type="ECO:0000256" key="6">
    <source>
        <dbReference type="SAM" id="Phobius"/>
    </source>
</evidence>
<evidence type="ECO:0000256" key="3">
    <source>
        <dbReference type="ARBA" id="ARBA00022692"/>
    </source>
</evidence>
<feature type="transmembrane region" description="Helical" evidence="6">
    <location>
        <begin position="57"/>
        <end position="80"/>
    </location>
</feature>
<protein>
    <submittedName>
        <fullName evidence="7">Cyclic nucleotide-binding protein</fullName>
        <ecNumber evidence="7">3.6.3.17</ecNumber>
    </submittedName>
</protein>
<dbReference type="InterPro" id="IPR001851">
    <property type="entry name" value="ABC_transp_permease"/>
</dbReference>
<keyword evidence="2" id="KW-1003">Cell membrane</keyword>
<evidence type="ECO:0000256" key="2">
    <source>
        <dbReference type="ARBA" id="ARBA00022475"/>
    </source>
</evidence>
<dbReference type="PANTHER" id="PTHR32196">
    <property type="entry name" value="ABC TRANSPORTER PERMEASE PROTEIN YPHD-RELATED-RELATED"/>
    <property type="match status" value="1"/>
</dbReference>
<keyword evidence="4 6" id="KW-1133">Transmembrane helix</keyword>
<dbReference type="Pfam" id="PF02653">
    <property type="entry name" value="BPD_transp_2"/>
    <property type="match status" value="1"/>
</dbReference>
<keyword evidence="8" id="KW-1185">Reference proteome</keyword>
<keyword evidence="7" id="KW-0378">Hydrolase</keyword>
<dbReference type="RefSeq" id="WP_007416146.1">
    <property type="nucleotide sequence ID" value="NZ_ABOX02000023.1"/>
</dbReference>
<feature type="transmembrane region" description="Helical" evidence="6">
    <location>
        <begin position="233"/>
        <end position="249"/>
    </location>
</feature>